<protein>
    <recommendedName>
        <fullName evidence="6">Bromodomain associated domain-containing protein</fullName>
    </recommendedName>
</protein>
<evidence type="ECO:0000256" key="4">
    <source>
        <dbReference type="ARBA" id="ARBA00023242"/>
    </source>
</evidence>
<evidence type="ECO:0000313" key="7">
    <source>
        <dbReference type="EMBL" id="GFG36938.1"/>
    </source>
</evidence>
<feature type="region of interest" description="Disordered" evidence="5">
    <location>
        <begin position="457"/>
        <end position="478"/>
    </location>
</feature>
<dbReference type="AlphaFoldDB" id="A0A6L2Q2A9"/>
<dbReference type="OrthoDB" id="6021257at2759"/>
<reference evidence="8" key="1">
    <citation type="submission" date="2020-01" db="EMBL/GenBank/DDBJ databases">
        <title>Draft genome sequence of the Termite Coptotermes fromosanus.</title>
        <authorList>
            <person name="Itakura S."/>
            <person name="Yosikawa Y."/>
            <person name="Umezawa K."/>
        </authorList>
    </citation>
    <scope>NUCLEOTIDE SEQUENCE [LARGE SCALE GENOMIC DNA]</scope>
</reference>
<dbReference type="InterPro" id="IPR006565">
    <property type="entry name" value="BTP"/>
</dbReference>
<evidence type="ECO:0000256" key="2">
    <source>
        <dbReference type="ARBA" id="ARBA00023015"/>
    </source>
</evidence>
<feature type="compositionally biased region" description="Pro residues" evidence="5">
    <location>
        <begin position="102"/>
        <end position="111"/>
    </location>
</feature>
<dbReference type="InterPro" id="IPR039460">
    <property type="entry name" value="SUPT7L/Spt7"/>
</dbReference>
<keyword evidence="3" id="KW-0804">Transcription</keyword>
<dbReference type="PANTHER" id="PTHR28598:SF1">
    <property type="entry name" value="STAGA COMPLEX 65 SUBUNIT GAMMA"/>
    <property type="match status" value="1"/>
</dbReference>
<name>A0A6L2Q2A9_COPFO</name>
<dbReference type="CDD" id="cd06847">
    <property type="entry name" value="HFD_SUPT7L"/>
    <property type="match status" value="1"/>
</dbReference>
<feature type="region of interest" description="Disordered" evidence="5">
    <location>
        <begin position="95"/>
        <end position="114"/>
    </location>
</feature>
<keyword evidence="4" id="KW-0539">Nucleus</keyword>
<dbReference type="EMBL" id="BLKM01000661">
    <property type="protein sequence ID" value="GFG36938.1"/>
    <property type="molecule type" value="Genomic_DNA"/>
</dbReference>
<dbReference type="PANTHER" id="PTHR28598">
    <property type="entry name" value="STAGA COMPLEX 65 SUBUNIT GAMMA"/>
    <property type="match status" value="1"/>
</dbReference>
<comment type="caution">
    <text evidence="7">The sequence shown here is derived from an EMBL/GenBank/DDBJ whole genome shotgun (WGS) entry which is preliminary data.</text>
</comment>
<evidence type="ECO:0000259" key="6">
    <source>
        <dbReference type="SMART" id="SM00576"/>
    </source>
</evidence>
<proteinExistence type="predicted"/>
<dbReference type="GO" id="GO:0046982">
    <property type="term" value="F:protein heterodimerization activity"/>
    <property type="evidence" value="ECO:0007669"/>
    <property type="project" value="InterPro"/>
</dbReference>
<dbReference type="Pfam" id="PF07524">
    <property type="entry name" value="Bromo_TP"/>
    <property type="match status" value="1"/>
</dbReference>
<accession>A0A6L2Q2A9</accession>
<comment type="subcellular location">
    <subcellularLocation>
        <location evidence="1">Nucleus</location>
    </subcellularLocation>
</comment>
<dbReference type="FunCoup" id="A0A6L2Q2A9">
    <property type="interactions" value="187"/>
</dbReference>
<feature type="domain" description="Bromodomain associated" evidence="6">
    <location>
        <begin position="149"/>
        <end position="228"/>
    </location>
</feature>
<evidence type="ECO:0000256" key="3">
    <source>
        <dbReference type="ARBA" id="ARBA00023163"/>
    </source>
</evidence>
<evidence type="ECO:0000256" key="5">
    <source>
        <dbReference type="SAM" id="MobiDB-lite"/>
    </source>
</evidence>
<sequence>MEHGTEHWGEVPESQNTGAEVIPAELRNLLVLKAMKPDQLKVHQPCKQEDGLVEVPPECSCMDSIVLHTVQLLQHCKTLQSLITLACQQAEQSNESEFEVPKPLPPAPPIPEKPERIQTYQYNYPFRYMEKKFSTFSEGQGSPPPRLNASTAKKILQKSVATLLAHIGYDNTCQYVLDTLTDVAEEYIQKLTCLLRIAVDQESMSRPTGFPDAMERVFYEMGAGSVGTLHGFYQTRVLRYYERVLNKCASLHDEYSSLAVPVHIPASDSEIISDTVNEEDIPEIHFPALGDGYAADELQPSLEPGFQMLHSLEQEEHNRGQDLEPEKEANVCDCPAYVGNLRRVSADFCQHPAPAGSSYKNRKKNKSGTFLRSVEMRYSNVARGCTGLDHIKNGDMGKKKKYLKAAVALGELVQGSLRVLQASSYEVGEGNSSYHTSSRSVLVVHQDQGRRNKIQLRQRKPDHPESCCEDCEEGGITS</sequence>
<keyword evidence="8" id="KW-1185">Reference proteome</keyword>
<dbReference type="GO" id="GO:0005634">
    <property type="term" value="C:nucleus"/>
    <property type="evidence" value="ECO:0007669"/>
    <property type="project" value="UniProtKB-SubCell"/>
</dbReference>
<keyword evidence="2" id="KW-0805">Transcription regulation</keyword>
<evidence type="ECO:0000313" key="8">
    <source>
        <dbReference type="Proteomes" id="UP000502823"/>
    </source>
</evidence>
<feature type="compositionally biased region" description="Acidic residues" evidence="5">
    <location>
        <begin position="467"/>
        <end position="478"/>
    </location>
</feature>
<dbReference type="GO" id="GO:0000124">
    <property type="term" value="C:SAGA complex"/>
    <property type="evidence" value="ECO:0007669"/>
    <property type="project" value="InterPro"/>
</dbReference>
<dbReference type="GO" id="GO:0003713">
    <property type="term" value="F:transcription coactivator activity"/>
    <property type="evidence" value="ECO:0007669"/>
    <property type="project" value="TreeGrafter"/>
</dbReference>
<dbReference type="SMART" id="SM00576">
    <property type="entry name" value="BTP"/>
    <property type="match status" value="1"/>
</dbReference>
<gene>
    <name evidence="7" type="ORF">Cfor_12475</name>
</gene>
<dbReference type="InParanoid" id="A0A6L2Q2A9"/>
<organism evidence="7 8">
    <name type="scientific">Coptotermes formosanus</name>
    <name type="common">Formosan subterranean termite</name>
    <dbReference type="NCBI Taxonomy" id="36987"/>
    <lineage>
        <taxon>Eukaryota</taxon>
        <taxon>Metazoa</taxon>
        <taxon>Ecdysozoa</taxon>
        <taxon>Arthropoda</taxon>
        <taxon>Hexapoda</taxon>
        <taxon>Insecta</taxon>
        <taxon>Pterygota</taxon>
        <taxon>Neoptera</taxon>
        <taxon>Polyneoptera</taxon>
        <taxon>Dictyoptera</taxon>
        <taxon>Blattodea</taxon>
        <taxon>Blattoidea</taxon>
        <taxon>Termitoidae</taxon>
        <taxon>Rhinotermitidae</taxon>
        <taxon>Coptotermes</taxon>
    </lineage>
</organism>
<evidence type="ECO:0000256" key="1">
    <source>
        <dbReference type="ARBA" id="ARBA00004123"/>
    </source>
</evidence>
<dbReference type="Proteomes" id="UP000502823">
    <property type="component" value="Unassembled WGS sequence"/>
</dbReference>
<dbReference type="Gene3D" id="1.10.20.10">
    <property type="entry name" value="Histone, subunit A"/>
    <property type="match status" value="1"/>
</dbReference>
<dbReference type="InterPro" id="IPR009072">
    <property type="entry name" value="Histone-fold"/>
</dbReference>